<sequence>MVLAASGLVFLLPDCASACTCALEGGSQEEIVEGALSESKAVFSGEVVAVERGTSSFYDTVTLRASEVWKGPGRATLEVDVLKPCGNPFKEGRDYLVYAYGKRGLKTDICTETKPLEKAGADLAVLGDGERSADGGVLSDTSGGASVPAMVGVAWLALAASVLVVARLVRPG</sequence>
<evidence type="ECO:0000313" key="3">
    <source>
        <dbReference type="EMBL" id="CAA9475525.1"/>
    </source>
</evidence>
<dbReference type="AlphaFoldDB" id="A0A6J4RJY0"/>
<feature type="signal peptide" evidence="2">
    <location>
        <begin position="1"/>
        <end position="18"/>
    </location>
</feature>
<dbReference type="EMBL" id="CADCVM010000101">
    <property type="protein sequence ID" value="CAA9475525.1"/>
    <property type="molecule type" value="Genomic_DNA"/>
</dbReference>
<keyword evidence="2" id="KW-0732">Signal</keyword>
<reference evidence="3" key="1">
    <citation type="submission" date="2020-02" db="EMBL/GenBank/DDBJ databases">
        <authorList>
            <person name="Meier V. D."/>
        </authorList>
    </citation>
    <scope>NUCLEOTIDE SEQUENCE</scope>
    <source>
        <strain evidence="3">AVDCRST_MAG05</strain>
    </source>
</reference>
<protein>
    <recommendedName>
        <fullName evidence="4">CbiN domain protein</fullName>
    </recommendedName>
</protein>
<keyword evidence="1" id="KW-0472">Membrane</keyword>
<gene>
    <name evidence="3" type="ORF">AVDCRST_MAG05-900</name>
</gene>
<proteinExistence type="predicted"/>
<feature type="chain" id="PRO_5026860087" description="CbiN domain protein" evidence="2">
    <location>
        <begin position="19"/>
        <end position="172"/>
    </location>
</feature>
<evidence type="ECO:0000256" key="1">
    <source>
        <dbReference type="SAM" id="Phobius"/>
    </source>
</evidence>
<evidence type="ECO:0000256" key="2">
    <source>
        <dbReference type="SAM" id="SignalP"/>
    </source>
</evidence>
<keyword evidence="1" id="KW-1133">Transmembrane helix</keyword>
<accession>A0A6J4RJY0</accession>
<feature type="transmembrane region" description="Helical" evidence="1">
    <location>
        <begin position="149"/>
        <end position="169"/>
    </location>
</feature>
<organism evidence="3">
    <name type="scientific">uncultured Rubrobacteraceae bacterium</name>
    <dbReference type="NCBI Taxonomy" id="349277"/>
    <lineage>
        <taxon>Bacteria</taxon>
        <taxon>Bacillati</taxon>
        <taxon>Actinomycetota</taxon>
        <taxon>Rubrobacteria</taxon>
        <taxon>Rubrobacterales</taxon>
        <taxon>Rubrobacteraceae</taxon>
        <taxon>environmental samples</taxon>
    </lineage>
</organism>
<evidence type="ECO:0008006" key="4">
    <source>
        <dbReference type="Google" id="ProtNLM"/>
    </source>
</evidence>
<keyword evidence="1" id="KW-0812">Transmembrane</keyword>
<name>A0A6J4RJY0_9ACTN</name>